<protein>
    <recommendedName>
        <fullName evidence="1">F-box domain-containing protein</fullName>
    </recommendedName>
</protein>
<dbReference type="PANTHER" id="PTHR12874">
    <property type="entry name" value="F-BOX ONLY PROTEIN 48-RELATED"/>
    <property type="match status" value="1"/>
</dbReference>
<dbReference type="EMBL" id="SIDB01000006">
    <property type="protein sequence ID" value="KAI3431350.1"/>
    <property type="molecule type" value="Genomic_DNA"/>
</dbReference>
<keyword evidence="3" id="KW-1185">Reference proteome</keyword>
<feature type="domain" description="F-box" evidence="1">
    <location>
        <begin position="1"/>
        <end position="45"/>
    </location>
</feature>
<dbReference type="SUPFAM" id="SSF81383">
    <property type="entry name" value="F-box domain"/>
    <property type="match status" value="1"/>
</dbReference>
<dbReference type="Gene3D" id="1.20.1280.50">
    <property type="match status" value="1"/>
</dbReference>
<dbReference type="InterPro" id="IPR036047">
    <property type="entry name" value="F-box-like_dom_sf"/>
</dbReference>
<evidence type="ECO:0000313" key="3">
    <source>
        <dbReference type="Proteomes" id="UP001055712"/>
    </source>
</evidence>
<reference evidence="2" key="2">
    <citation type="submission" date="2020-11" db="EMBL/GenBank/DDBJ databases">
        <authorList>
            <person name="Cecchin M."/>
            <person name="Marcolungo L."/>
            <person name="Rossato M."/>
            <person name="Girolomoni L."/>
            <person name="Cosentino E."/>
            <person name="Cuine S."/>
            <person name="Li-Beisson Y."/>
            <person name="Delledonne M."/>
            <person name="Ballottari M."/>
        </authorList>
    </citation>
    <scope>NUCLEOTIDE SEQUENCE</scope>
    <source>
        <strain evidence="2">211/11P</strain>
        <tissue evidence="2">Whole cell</tissue>
    </source>
</reference>
<accession>A0A9D4TPS4</accession>
<evidence type="ECO:0000259" key="1">
    <source>
        <dbReference type="PROSITE" id="PS50181"/>
    </source>
</evidence>
<dbReference type="Proteomes" id="UP001055712">
    <property type="component" value="Unassembled WGS sequence"/>
</dbReference>
<comment type="caution">
    <text evidence="2">The sequence shown here is derived from an EMBL/GenBank/DDBJ whole genome shotgun (WGS) entry which is preliminary data.</text>
</comment>
<dbReference type="GO" id="GO:0005737">
    <property type="term" value="C:cytoplasm"/>
    <property type="evidence" value="ECO:0007669"/>
    <property type="project" value="TreeGrafter"/>
</dbReference>
<evidence type="ECO:0000313" key="2">
    <source>
        <dbReference type="EMBL" id="KAI3431350.1"/>
    </source>
</evidence>
<gene>
    <name evidence="2" type="ORF">D9Q98_004408</name>
</gene>
<dbReference type="PROSITE" id="PS50181">
    <property type="entry name" value="FBOX"/>
    <property type="match status" value="1"/>
</dbReference>
<dbReference type="GO" id="GO:0019005">
    <property type="term" value="C:SCF ubiquitin ligase complex"/>
    <property type="evidence" value="ECO:0007669"/>
    <property type="project" value="TreeGrafter"/>
</dbReference>
<name>A0A9D4TPS4_CHLVU</name>
<reference evidence="2" key="1">
    <citation type="journal article" date="2019" name="Plant J.">
        <title>Chlorella vulgaris genome assembly and annotation reveals the molecular basis for metabolic acclimation to high light conditions.</title>
        <authorList>
            <person name="Cecchin M."/>
            <person name="Marcolungo L."/>
            <person name="Rossato M."/>
            <person name="Girolomoni L."/>
            <person name="Cosentino E."/>
            <person name="Cuine S."/>
            <person name="Li-Beisson Y."/>
            <person name="Delledonne M."/>
            <person name="Ballottari M."/>
        </authorList>
    </citation>
    <scope>NUCLEOTIDE SEQUENCE</scope>
    <source>
        <strain evidence="2">211/11P</strain>
    </source>
</reference>
<organism evidence="2 3">
    <name type="scientific">Chlorella vulgaris</name>
    <name type="common">Green alga</name>
    <dbReference type="NCBI Taxonomy" id="3077"/>
    <lineage>
        <taxon>Eukaryota</taxon>
        <taxon>Viridiplantae</taxon>
        <taxon>Chlorophyta</taxon>
        <taxon>core chlorophytes</taxon>
        <taxon>Trebouxiophyceae</taxon>
        <taxon>Chlorellales</taxon>
        <taxon>Chlorellaceae</taxon>
        <taxon>Chlorella clade</taxon>
        <taxon>Chlorella</taxon>
    </lineage>
</organism>
<dbReference type="PANTHER" id="PTHR12874:SF9">
    <property type="entry name" value="F-BOX ONLY PROTEIN 48"/>
    <property type="match status" value="1"/>
</dbReference>
<dbReference type="AlphaFoldDB" id="A0A9D4TPS4"/>
<dbReference type="GO" id="GO:0031146">
    <property type="term" value="P:SCF-dependent proteasomal ubiquitin-dependent protein catabolic process"/>
    <property type="evidence" value="ECO:0007669"/>
    <property type="project" value="TreeGrafter"/>
</dbReference>
<dbReference type="OrthoDB" id="513592at2759"/>
<dbReference type="SMART" id="SM00256">
    <property type="entry name" value="FBOX"/>
    <property type="match status" value="1"/>
</dbReference>
<dbReference type="Pfam" id="PF12937">
    <property type="entry name" value="F-box-like"/>
    <property type="match status" value="1"/>
</dbReference>
<dbReference type="InterPro" id="IPR001810">
    <property type="entry name" value="F-box_dom"/>
</dbReference>
<sequence>MEALPADALHCILASLGYRDLLAASSACRHLRTAAAADSELWRNMCWRRWHRSSLNAPLFTLPRQQLDGDQHLRPDYRSLFTSGNGWVAPRFALQRYAGSSPRDELLALQPSIGEDGTTIAVSSRRELRILELGSCPSARLQVLRAANVQQDSGQESWISVASIGSEGLVAAGGASGCLAAFQLPEAASGAPSPHSVAATATLAAPGNSCAISQLHVMPGQRLAALRDRLAVQDGTAQQGHSALGVIDVPTWQHVAPSMADVLDGYELAAVVPAGNAGNAGNELVAGSVKLSDHQAISGWPCTRCSLGMRGSLCFHKSPASSAALCMFDLRAQQPMVARYSTHHRSLYPHLELVRDHFLLTSHAGVPVAVWDRRQMNAPVYEVHRLSGETASAGGLPLDDPVEYELPTSQALHLSATSDMLLGRADNGMCWVWDLSECLGWQDGSRQAGSWLHTAQQPRDWAWTQPPGDEPAALEAALDSPGTDCDEGHCDDECSGQPLPLGCIPPPFEVWRVSQGDDTAQPHWLPPPAAWLAHNRLLALGGLEPDELQDAFSSGRQKAKWPCNALIVASLHREGR</sequence>
<proteinExistence type="predicted"/>